<organism evidence="1 2">
    <name type="scientific">Desmonostoc muscorum LEGE 12446</name>
    <dbReference type="NCBI Taxonomy" id="1828758"/>
    <lineage>
        <taxon>Bacteria</taxon>
        <taxon>Bacillati</taxon>
        <taxon>Cyanobacteriota</taxon>
        <taxon>Cyanophyceae</taxon>
        <taxon>Nostocales</taxon>
        <taxon>Nostocaceae</taxon>
        <taxon>Desmonostoc</taxon>
    </lineage>
</organism>
<evidence type="ECO:0000313" key="1">
    <source>
        <dbReference type="EMBL" id="MBE9024116.1"/>
    </source>
</evidence>
<dbReference type="Proteomes" id="UP000622533">
    <property type="component" value="Unassembled WGS sequence"/>
</dbReference>
<gene>
    <name evidence="1" type="ORF">IQ276_17285</name>
</gene>
<dbReference type="EMBL" id="JADEXS010000229">
    <property type="protein sequence ID" value="MBE9024116.1"/>
    <property type="molecule type" value="Genomic_DNA"/>
</dbReference>
<keyword evidence="2" id="KW-1185">Reference proteome</keyword>
<sequence>MILNKIKTLQAPEIEELEDSDLITVVGGVTADDDVQIKVPNVGRISLNFSVHVIKDTGLLTIDEAVLINAPGGLEAGVGQNSHSVSL</sequence>
<reference evidence="1" key="1">
    <citation type="submission" date="2020-10" db="EMBL/GenBank/DDBJ databases">
        <authorList>
            <person name="Castelo-Branco R."/>
            <person name="Eusebio N."/>
            <person name="Adriana R."/>
            <person name="Vieira A."/>
            <person name="Brugerolle De Fraissinette N."/>
            <person name="Rezende De Castro R."/>
            <person name="Schneider M.P."/>
            <person name="Vasconcelos V."/>
            <person name="Leao P.N."/>
        </authorList>
    </citation>
    <scope>NUCLEOTIDE SEQUENCE</scope>
    <source>
        <strain evidence="1">LEGE 12446</strain>
    </source>
</reference>
<name>A0A8J7A158_DESMC</name>
<evidence type="ECO:0000313" key="2">
    <source>
        <dbReference type="Proteomes" id="UP000622533"/>
    </source>
</evidence>
<dbReference type="AlphaFoldDB" id="A0A8J7A158"/>
<proteinExistence type="predicted"/>
<protein>
    <submittedName>
        <fullName evidence="1">Uncharacterized protein</fullName>
    </submittedName>
</protein>
<comment type="caution">
    <text evidence="1">The sequence shown here is derived from an EMBL/GenBank/DDBJ whole genome shotgun (WGS) entry which is preliminary data.</text>
</comment>
<accession>A0A8J7A158</accession>
<dbReference type="RefSeq" id="WP_193918230.1">
    <property type="nucleotide sequence ID" value="NZ_JADEXS020000001.1"/>
</dbReference>